<feature type="transmembrane region" description="Helical" evidence="7">
    <location>
        <begin position="336"/>
        <end position="358"/>
    </location>
</feature>
<feature type="transmembrane region" description="Helical" evidence="7">
    <location>
        <begin position="399"/>
        <end position="418"/>
    </location>
</feature>
<accession>A0A336MKI9</accession>
<evidence type="ECO:0000256" key="2">
    <source>
        <dbReference type="ARBA" id="ARBA00022801"/>
    </source>
</evidence>
<dbReference type="SUPFAM" id="SSF56300">
    <property type="entry name" value="Metallo-dependent phosphatases"/>
    <property type="match status" value="1"/>
</dbReference>
<reference evidence="9" key="1">
    <citation type="submission" date="2018-07" db="EMBL/GenBank/DDBJ databases">
        <authorList>
            <person name="Quirk P.G."/>
            <person name="Krulwich T.A."/>
        </authorList>
    </citation>
    <scope>NUCLEOTIDE SEQUENCE</scope>
</reference>
<dbReference type="GO" id="GO:0005764">
    <property type="term" value="C:lysosome"/>
    <property type="evidence" value="ECO:0007669"/>
    <property type="project" value="TreeGrafter"/>
</dbReference>
<dbReference type="SUPFAM" id="SSF103473">
    <property type="entry name" value="MFS general substrate transporter"/>
    <property type="match status" value="1"/>
</dbReference>
<dbReference type="InterPro" id="IPR029052">
    <property type="entry name" value="Metallo-depent_PP-like"/>
</dbReference>
<dbReference type="Gene3D" id="3.60.21.10">
    <property type="match status" value="1"/>
</dbReference>
<dbReference type="Pfam" id="PF00149">
    <property type="entry name" value="Metallophos"/>
    <property type="match status" value="1"/>
</dbReference>
<dbReference type="AlphaFoldDB" id="A0A336MKI9"/>
<dbReference type="GO" id="GO:0046513">
    <property type="term" value="P:ceramide biosynthetic process"/>
    <property type="evidence" value="ECO:0007669"/>
    <property type="project" value="TreeGrafter"/>
</dbReference>
<proteinExistence type="inferred from homology"/>
<feature type="domain" description="Saposin B-type" evidence="8">
    <location>
        <begin position="541"/>
        <end position="628"/>
    </location>
</feature>
<protein>
    <submittedName>
        <fullName evidence="9">CSON003052 protein</fullName>
    </submittedName>
</protein>
<feature type="transmembrane region" description="Helical" evidence="7">
    <location>
        <begin position="365"/>
        <end position="387"/>
    </location>
</feature>
<dbReference type="GO" id="GO:0061750">
    <property type="term" value="F:acid sphingomyelin phosphodiesterase activity"/>
    <property type="evidence" value="ECO:0007669"/>
    <property type="project" value="TreeGrafter"/>
</dbReference>
<keyword evidence="2" id="KW-0378">Hydrolase</keyword>
<keyword evidence="7" id="KW-1133">Transmembrane helix</keyword>
<evidence type="ECO:0000256" key="4">
    <source>
        <dbReference type="ARBA" id="ARBA00023180"/>
    </source>
</evidence>
<dbReference type="GO" id="GO:0006685">
    <property type="term" value="P:sphingomyelin catabolic process"/>
    <property type="evidence" value="ECO:0007669"/>
    <property type="project" value="TreeGrafter"/>
</dbReference>
<dbReference type="InterPro" id="IPR011701">
    <property type="entry name" value="MFS"/>
</dbReference>
<gene>
    <name evidence="9" type="primary">CSON003052</name>
</gene>
<dbReference type="SMART" id="SM00741">
    <property type="entry name" value="SapB"/>
    <property type="match status" value="1"/>
</dbReference>
<dbReference type="Gene3D" id="1.20.1250.20">
    <property type="entry name" value="MFS general substrate transporter like domains"/>
    <property type="match status" value="1"/>
</dbReference>
<dbReference type="InterPro" id="IPR011001">
    <property type="entry name" value="Saposin-like"/>
</dbReference>
<dbReference type="EMBL" id="UFQT01001527">
    <property type="protein sequence ID" value="SSX30922.1"/>
    <property type="molecule type" value="Genomic_DNA"/>
</dbReference>
<feature type="transmembrane region" description="Helical" evidence="7">
    <location>
        <begin position="247"/>
        <end position="265"/>
    </location>
</feature>
<dbReference type="InterPro" id="IPR008139">
    <property type="entry name" value="SaposinB_dom"/>
</dbReference>
<keyword evidence="3" id="KW-1015">Disulfide bond</keyword>
<feature type="transmembrane region" description="Helical" evidence="7">
    <location>
        <begin position="439"/>
        <end position="465"/>
    </location>
</feature>
<dbReference type="VEuPathDB" id="VectorBase:CSON003052"/>
<dbReference type="CDD" id="cd00842">
    <property type="entry name" value="MPP_ASMase"/>
    <property type="match status" value="1"/>
</dbReference>
<evidence type="ECO:0000256" key="1">
    <source>
        <dbReference type="ARBA" id="ARBA00008234"/>
    </source>
</evidence>
<evidence type="ECO:0000256" key="7">
    <source>
        <dbReference type="SAM" id="Phobius"/>
    </source>
</evidence>
<keyword evidence="4" id="KW-0325">Glycoprotein</keyword>
<dbReference type="GO" id="GO:0016020">
    <property type="term" value="C:membrane"/>
    <property type="evidence" value="ECO:0007669"/>
    <property type="project" value="GOC"/>
</dbReference>
<organism evidence="9">
    <name type="scientific">Culicoides sonorensis</name>
    <name type="common">Biting midge</name>
    <dbReference type="NCBI Taxonomy" id="179676"/>
    <lineage>
        <taxon>Eukaryota</taxon>
        <taxon>Metazoa</taxon>
        <taxon>Ecdysozoa</taxon>
        <taxon>Arthropoda</taxon>
        <taxon>Hexapoda</taxon>
        <taxon>Insecta</taxon>
        <taxon>Pterygota</taxon>
        <taxon>Neoptera</taxon>
        <taxon>Endopterygota</taxon>
        <taxon>Diptera</taxon>
        <taxon>Nematocera</taxon>
        <taxon>Chironomoidea</taxon>
        <taxon>Ceratopogonidae</taxon>
        <taxon>Ceratopogoninae</taxon>
        <taxon>Culicoides</taxon>
        <taxon>Monoculicoides</taxon>
    </lineage>
</organism>
<dbReference type="GO" id="GO:0016798">
    <property type="term" value="F:hydrolase activity, acting on glycosyl bonds"/>
    <property type="evidence" value="ECO:0007669"/>
    <property type="project" value="UniProtKB-KW"/>
</dbReference>
<dbReference type="SUPFAM" id="SSF47862">
    <property type="entry name" value="Saposin"/>
    <property type="match status" value="1"/>
</dbReference>
<dbReference type="PANTHER" id="PTHR10340:SF29">
    <property type="entry name" value="SPHINGOMYELIN PHOSPHODIESTERASE"/>
    <property type="match status" value="1"/>
</dbReference>
<dbReference type="InterPro" id="IPR004843">
    <property type="entry name" value="Calcineurin-like_PHP"/>
</dbReference>
<comment type="catalytic activity">
    <reaction evidence="6">
        <text>a sphingomyelin + H2O = phosphocholine + an N-acylsphing-4-enine + H(+)</text>
        <dbReference type="Rhea" id="RHEA:19253"/>
        <dbReference type="ChEBI" id="CHEBI:15377"/>
        <dbReference type="ChEBI" id="CHEBI:15378"/>
        <dbReference type="ChEBI" id="CHEBI:17636"/>
        <dbReference type="ChEBI" id="CHEBI:52639"/>
        <dbReference type="ChEBI" id="CHEBI:295975"/>
        <dbReference type="EC" id="3.1.4.12"/>
    </reaction>
    <physiologicalReaction direction="left-to-right" evidence="6">
        <dbReference type="Rhea" id="RHEA:19254"/>
    </physiologicalReaction>
</comment>
<dbReference type="InterPro" id="IPR036259">
    <property type="entry name" value="MFS_trans_sf"/>
</dbReference>
<dbReference type="GO" id="GO:0022857">
    <property type="term" value="F:transmembrane transporter activity"/>
    <property type="evidence" value="ECO:0007669"/>
    <property type="project" value="InterPro"/>
</dbReference>
<evidence type="ECO:0000259" key="8">
    <source>
        <dbReference type="PROSITE" id="PS50015"/>
    </source>
</evidence>
<feature type="transmembrane region" description="Helical" evidence="7">
    <location>
        <begin position="53"/>
        <end position="72"/>
    </location>
</feature>
<evidence type="ECO:0000256" key="3">
    <source>
        <dbReference type="ARBA" id="ARBA00023157"/>
    </source>
</evidence>
<keyword evidence="7" id="KW-0812">Transmembrane</keyword>
<comment type="similarity">
    <text evidence="1">Belongs to the acid sphingomyelinase family.</text>
</comment>
<evidence type="ECO:0000256" key="6">
    <source>
        <dbReference type="ARBA" id="ARBA00047268"/>
    </source>
</evidence>
<dbReference type="PANTHER" id="PTHR10340">
    <property type="entry name" value="SPHINGOMYELIN PHOSPHODIESTERASE"/>
    <property type="match status" value="1"/>
</dbReference>
<name>A0A336MKI9_CULSO</name>
<dbReference type="InterPro" id="IPR041805">
    <property type="entry name" value="ASMase/PPN1_MPP"/>
</dbReference>
<evidence type="ECO:0000256" key="5">
    <source>
        <dbReference type="ARBA" id="ARBA00023295"/>
    </source>
</evidence>
<keyword evidence="5" id="KW-0326">Glycosidase</keyword>
<sequence>MINCTAILITGHYFEKYRALANAITVGGSSAGFFIIGQLVIFLLQTYNDDWRLSYRILTGINLLLFVVASVYKPLPPVKLRINNKKAFAGMESDTSQITVSRLKPRYPSLSNILSAYSSRETFESRLIKTNEGPPEGLTETRLRKFCNAAFFCKRKSEDKTIEKVKSRPIYRDDAFYTHNLGLIPEYEQLQKAKSVVDGNDKSTILDSDSLSYHLSVSRVPSIQTIHKRQFIGTILRTLTLLFDPKFFKSITFYFFVAFHIANMLGVYLPTIYLIGDLKTIFIIIFLKIKQKIADRTLECPEFRDNARYYVSALGISNVVGRLSSGTLILCPRFSAAFLGAFALCVSGVSCLLIAFIGNRYFLELMIICAFYGVSSGFVTSLRTVLYVQNFGLANLTNAYGLLSVALGIGSISGPLIVAHIRDKTNSYVGSFIFGGTSLLFSSLFLCVIPFLMTMKVVLLGIFSLQFLSNFECKFDDKNVKKDEFLSLADKIENDFTLGYKNFKKTGYRSEEYEQTISHLSPSSSVFRRNNEMDQMPEEKQDVTCLMCRAVVNTFLDYRRVEHYDDDQLLEEAIDLCLSLNIQPESTCEPIIRMHLPPILYIIDSRPDLTAKNLCGMILQSSNCGFPGPNLDYAIKIDDNLPKIQQQHTSEETHEKTYHVLHLTDIHFDPRYSPGSNALCEEPTCCRSGEPESEEEAAGFYGDYRNCDVPWHTIVRTMQHLNETHKDIDWIYFTGDVVDHGIWETSIDDNIIIMEKIYQLLQETFPNIPIYPILGNHETHPVNVFAPKNISEEELSSRWLYDFISVAWSPWLPSNALTTVKEGGYYSTLIRPKLRVIALNNNDCYVYNWWTFYSTESQTSQLQWLHDTLLAAENRNESVHILTHIYPGEGSCFKVWAREYKRIIERFSHLIKAQFYGHTHYDEFNIFYDSQNQSKPINVGWNGGSLTPYADEVLDYSSWIYNLTKANQNVDIGPQWYKLYSFKDQFNLKSLSLSELDELMHCFATDAQLLTSYWELRIKKGDPFIKMGCDNKCLMLTLCDIVINVTGENSKCNYFTEIAKNCKSDTKF</sequence>
<dbReference type="PROSITE" id="PS50015">
    <property type="entry name" value="SAP_B"/>
    <property type="match status" value="1"/>
</dbReference>
<dbReference type="GO" id="GO:0005615">
    <property type="term" value="C:extracellular space"/>
    <property type="evidence" value="ECO:0007669"/>
    <property type="project" value="TreeGrafter"/>
</dbReference>
<keyword evidence="7" id="KW-0472">Membrane</keyword>
<feature type="transmembrane region" description="Helical" evidence="7">
    <location>
        <begin position="20"/>
        <end position="47"/>
    </location>
</feature>
<evidence type="ECO:0000313" key="9">
    <source>
        <dbReference type="EMBL" id="SSX30922.1"/>
    </source>
</evidence>
<dbReference type="Pfam" id="PF07690">
    <property type="entry name" value="MFS_1"/>
    <property type="match status" value="1"/>
</dbReference>